<dbReference type="PANTHER" id="PTHR40079:SF4">
    <property type="entry name" value="GH26 DOMAIN-CONTAINING PROTEIN-RELATED"/>
    <property type="match status" value="1"/>
</dbReference>
<comment type="similarity">
    <text evidence="1 4">Belongs to the glycosyl hydrolase 26 family.</text>
</comment>
<organism evidence="6">
    <name type="scientific">Streptomyces sp. NBC_00060</name>
    <dbReference type="NCBI Taxonomy" id="2975636"/>
    <lineage>
        <taxon>Bacteria</taxon>
        <taxon>Bacillati</taxon>
        <taxon>Actinomycetota</taxon>
        <taxon>Actinomycetes</taxon>
        <taxon>Kitasatosporales</taxon>
        <taxon>Streptomycetaceae</taxon>
        <taxon>Streptomyces</taxon>
    </lineage>
</organism>
<protein>
    <submittedName>
        <fullName evidence="6">Glycosyl hydrolase</fullName>
    </submittedName>
</protein>
<dbReference type="PANTHER" id="PTHR40079">
    <property type="entry name" value="MANNAN ENDO-1,4-BETA-MANNOSIDASE E-RELATED"/>
    <property type="match status" value="1"/>
</dbReference>
<sequence length="369" mass="41299">MRITAPRVLALLCAVVLCWYTFQVAPDLADRGRRAAAARADAVLPPTTRLPGAGNSTPHPGTPFPAPGKAFLGVFTSQGTHDFTEAADFTRQTGHRPQVFEFSADWAHDRFDAAAIDRVAERGMLPMVAWEPWDHVKEAKEPRLRGEQPAYRLSRIAHGDFDAYVRSWARGIASLGYPVAIRFAHEMNGYWYPWCEQSNGNSRGEYVQAWRHIHQVFDAAGAHNAVWVWSPNVSYTNSTPLTRLYPGDAYVDWVGLSGYYGTVGKENYQSFDALFTPTRTELRRFTRKPLVITEVGATDAAGRKAEWITGMFRSLPRHRDIIGVIWYQAVKEIDWRVGTSPASSTAFTTGASAARYQQHWGPGTTPRLR</sequence>
<dbReference type="Gene3D" id="3.20.20.80">
    <property type="entry name" value="Glycosidases"/>
    <property type="match status" value="1"/>
</dbReference>
<evidence type="ECO:0000313" key="6">
    <source>
        <dbReference type="EMBL" id="WTU38857.1"/>
    </source>
</evidence>
<dbReference type="PROSITE" id="PS51764">
    <property type="entry name" value="GH26"/>
    <property type="match status" value="1"/>
</dbReference>
<accession>A0AAU2GW54</accession>
<dbReference type="GO" id="GO:0006080">
    <property type="term" value="P:substituted mannan metabolic process"/>
    <property type="evidence" value="ECO:0007669"/>
    <property type="project" value="InterPro"/>
</dbReference>
<feature type="active site" description="Proton donor" evidence="4">
    <location>
        <position position="186"/>
    </location>
</feature>
<evidence type="ECO:0000256" key="3">
    <source>
        <dbReference type="ARBA" id="ARBA00023295"/>
    </source>
</evidence>
<keyword evidence="2 4" id="KW-0378">Hydrolase</keyword>
<evidence type="ECO:0000259" key="5">
    <source>
        <dbReference type="PROSITE" id="PS51764"/>
    </source>
</evidence>
<dbReference type="InterPro" id="IPR017853">
    <property type="entry name" value="GH"/>
</dbReference>
<keyword evidence="3 4" id="KW-0326">Glycosidase</keyword>
<feature type="active site" description="Nucleophile" evidence="4">
    <location>
        <position position="294"/>
    </location>
</feature>
<dbReference type="GO" id="GO:0016985">
    <property type="term" value="F:mannan endo-1,4-beta-mannosidase activity"/>
    <property type="evidence" value="ECO:0007669"/>
    <property type="project" value="InterPro"/>
</dbReference>
<dbReference type="AlphaFoldDB" id="A0AAU2GW54"/>
<reference evidence="6" key="1">
    <citation type="submission" date="2022-10" db="EMBL/GenBank/DDBJ databases">
        <title>The complete genomes of actinobacterial strains from the NBC collection.</title>
        <authorList>
            <person name="Joergensen T.S."/>
            <person name="Alvarez Arevalo M."/>
            <person name="Sterndorff E.B."/>
            <person name="Faurdal D."/>
            <person name="Vuksanovic O."/>
            <person name="Mourched A.-S."/>
            <person name="Charusanti P."/>
            <person name="Shaw S."/>
            <person name="Blin K."/>
            <person name="Weber T."/>
        </authorList>
    </citation>
    <scope>NUCLEOTIDE SEQUENCE</scope>
    <source>
        <strain evidence="6">NBC_00060</strain>
    </source>
</reference>
<gene>
    <name evidence="6" type="ORF">OHV25_04360</name>
</gene>
<evidence type="ECO:0000256" key="4">
    <source>
        <dbReference type="PROSITE-ProRule" id="PRU01100"/>
    </source>
</evidence>
<dbReference type="InterPro" id="IPR000805">
    <property type="entry name" value="Glyco_hydro_26"/>
</dbReference>
<dbReference type="Pfam" id="PF02156">
    <property type="entry name" value="Glyco_hydro_26"/>
    <property type="match status" value="1"/>
</dbReference>
<dbReference type="SUPFAM" id="SSF51445">
    <property type="entry name" value="(Trans)glycosidases"/>
    <property type="match status" value="1"/>
</dbReference>
<feature type="domain" description="GH26" evidence="5">
    <location>
        <begin position="51"/>
        <end position="350"/>
    </location>
</feature>
<dbReference type="InterPro" id="IPR022790">
    <property type="entry name" value="GH26_dom"/>
</dbReference>
<evidence type="ECO:0000256" key="1">
    <source>
        <dbReference type="ARBA" id="ARBA00007754"/>
    </source>
</evidence>
<name>A0AAU2GW54_9ACTN</name>
<proteinExistence type="inferred from homology"/>
<dbReference type="EMBL" id="CP108253">
    <property type="protein sequence ID" value="WTU38857.1"/>
    <property type="molecule type" value="Genomic_DNA"/>
</dbReference>
<evidence type="ECO:0000256" key="2">
    <source>
        <dbReference type="ARBA" id="ARBA00022801"/>
    </source>
</evidence>